<reference evidence="3 4" key="1">
    <citation type="submission" date="2018-10" db="EMBL/GenBank/DDBJ databases">
        <title>Proposal of Lysobacter pythonis sp. nov. isolated from royal pythons (Python regius).</title>
        <authorList>
            <person name="Hans-Juergen B."/>
            <person name="Huptas C."/>
            <person name="Sandra B."/>
            <person name="Igor L."/>
            <person name="Joachim S."/>
            <person name="Siegfried S."/>
            <person name="Mareike W."/>
            <person name="Peter K."/>
        </authorList>
    </citation>
    <scope>NUCLEOTIDE SEQUENCE [LARGE SCALE GENOMIC DNA]</scope>
    <source>
        <strain evidence="3 4">4284/11</strain>
    </source>
</reference>
<name>A0A3M2I3C4_9GAMM</name>
<dbReference type="OrthoDB" id="9768004at2"/>
<dbReference type="Pfam" id="PF03781">
    <property type="entry name" value="FGE-sulfatase"/>
    <property type="match status" value="1"/>
</dbReference>
<keyword evidence="4" id="KW-1185">Reference proteome</keyword>
<dbReference type="PROSITE" id="PS51257">
    <property type="entry name" value="PROKAR_LIPOPROTEIN"/>
    <property type="match status" value="1"/>
</dbReference>
<dbReference type="GO" id="GO:0120147">
    <property type="term" value="F:formylglycine-generating oxidase activity"/>
    <property type="evidence" value="ECO:0007669"/>
    <property type="project" value="TreeGrafter"/>
</dbReference>
<dbReference type="RefSeq" id="WP_122101460.1">
    <property type="nucleotide sequence ID" value="NZ_RFLY01000008.1"/>
</dbReference>
<feature type="signal peptide" evidence="1">
    <location>
        <begin position="1"/>
        <end position="19"/>
    </location>
</feature>
<protein>
    <submittedName>
        <fullName evidence="3">Formylglycine-generating enzyme family protein</fullName>
    </submittedName>
</protein>
<dbReference type="EMBL" id="RFLY01000008">
    <property type="protein sequence ID" value="RMH92987.1"/>
    <property type="molecule type" value="Genomic_DNA"/>
</dbReference>
<comment type="caution">
    <text evidence="3">The sequence shown here is derived from an EMBL/GenBank/DDBJ whole genome shotgun (WGS) entry which is preliminary data.</text>
</comment>
<keyword evidence="1" id="KW-0732">Signal</keyword>
<evidence type="ECO:0000259" key="2">
    <source>
        <dbReference type="Pfam" id="PF03781"/>
    </source>
</evidence>
<organism evidence="3 4">
    <name type="scientific">Solilutibacter pythonis</name>
    <dbReference type="NCBI Taxonomy" id="2483112"/>
    <lineage>
        <taxon>Bacteria</taxon>
        <taxon>Pseudomonadati</taxon>
        <taxon>Pseudomonadota</taxon>
        <taxon>Gammaproteobacteria</taxon>
        <taxon>Lysobacterales</taxon>
        <taxon>Lysobacteraceae</taxon>
        <taxon>Solilutibacter</taxon>
    </lineage>
</organism>
<evidence type="ECO:0000313" key="4">
    <source>
        <dbReference type="Proteomes" id="UP000275012"/>
    </source>
</evidence>
<dbReference type="SUPFAM" id="SSF56436">
    <property type="entry name" value="C-type lectin-like"/>
    <property type="match status" value="1"/>
</dbReference>
<feature type="chain" id="PRO_5017921435" evidence="1">
    <location>
        <begin position="20"/>
        <end position="618"/>
    </location>
</feature>
<dbReference type="InterPro" id="IPR016187">
    <property type="entry name" value="CTDL_fold"/>
</dbReference>
<dbReference type="Proteomes" id="UP000275012">
    <property type="component" value="Unassembled WGS sequence"/>
</dbReference>
<dbReference type="Gene3D" id="3.90.1580.10">
    <property type="entry name" value="paralog of FGE (formylglycine-generating enzyme)"/>
    <property type="match status" value="1"/>
</dbReference>
<dbReference type="InterPro" id="IPR005532">
    <property type="entry name" value="SUMF_dom"/>
</dbReference>
<evidence type="ECO:0000313" key="3">
    <source>
        <dbReference type="EMBL" id="RMH92987.1"/>
    </source>
</evidence>
<dbReference type="AlphaFoldDB" id="A0A3M2I3C4"/>
<dbReference type="InterPro" id="IPR042095">
    <property type="entry name" value="SUMF_sf"/>
</dbReference>
<dbReference type="PANTHER" id="PTHR23150:SF35">
    <property type="entry name" value="BLL6746 PROTEIN"/>
    <property type="match status" value="1"/>
</dbReference>
<dbReference type="PANTHER" id="PTHR23150">
    <property type="entry name" value="SULFATASE MODIFYING FACTOR 1, 2"/>
    <property type="match status" value="1"/>
</dbReference>
<evidence type="ECO:0000256" key="1">
    <source>
        <dbReference type="SAM" id="SignalP"/>
    </source>
</evidence>
<sequence length="618" mass="67923">MPRFRLALLSWLLVLAACGGEDATPAPEAGSAQARLRRGLVSVSEDELPAYALDWQPPLVAIADDTAAEAARKRAREALRRGDLYADADSAIPIWLALKKRDPRDAAADEGLQAALTKLLAQGDAVLAALGRPDAGIAEAHRIAAVLRTLDGDAPETVAYLDRVDAADRLQALVEHGENELRDGRLGESGLGALTAFREVLRARPGDARAEAGIGQVEAAMIARAESARAADRYAEAGEWLARAAKLRPESPWRVDEARRRLRLMREARVATLYAATLKTLDAPDEFGAFRQAQAQIDEMAAIAVENDWRIARLREKMLLAAHYGRHRPGQRFSDPLKGGGHGPPLAVLPHGRFLMGAPESEKDSTKAEWPRHEVRFRRGFAIARSETTVADFRRFIDATGYRTRAERRGYSVVYDERSGNFVLRNDVTWRSDYHGRPASPNLPVIHVDVRDAEAYSEWLSAQTGQRYRLPSEAEFEYALRAGGQTRFPWGDGAPPRQTGNLTGALDRSPSGRRWGNAFTGYGDGYWGPAPAGSFRANRFGLHDLGGNVSEWVTDCWHVGFRRAPADGGAWHNPGCRTRVVRGASWSSAPAQTRSAWRMSQAHDVTNARTGFRVVRDI</sequence>
<accession>A0A3M2I3C4</accession>
<proteinExistence type="predicted"/>
<gene>
    <name evidence="3" type="ORF">EBB59_07120</name>
</gene>
<feature type="domain" description="Sulfatase-modifying factor enzyme-like" evidence="2">
    <location>
        <begin position="348"/>
        <end position="616"/>
    </location>
</feature>
<dbReference type="InterPro" id="IPR051043">
    <property type="entry name" value="Sulfatase_Mod_Factor_Kinase"/>
</dbReference>